<feature type="compositionally biased region" description="Polar residues" evidence="4">
    <location>
        <begin position="457"/>
        <end position="466"/>
    </location>
</feature>
<feature type="compositionally biased region" description="Polar residues" evidence="4">
    <location>
        <begin position="1"/>
        <end position="19"/>
    </location>
</feature>
<evidence type="ECO:0000313" key="5">
    <source>
        <dbReference type="EMBL" id="CAH0473200.1"/>
    </source>
</evidence>
<feature type="region of interest" description="Disordered" evidence="4">
    <location>
        <begin position="1"/>
        <end position="53"/>
    </location>
</feature>
<dbReference type="AlphaFoldDB" id="A0AAU9KJW2"/>
<dbReference type="NCBIfam" id="TIGR01557">
    <property type="entry name" value="myb_SHAQKYF"/>
    <property type="match status" value="1"/>
</dbReference>
<protein>
    <recommendedName>
        <fullName evidence="9">HTH myb-type domain-containing protein</fullName>
    </recommendedName>
</protein>
<dbReference type="InterPro" id="IPR009057">
    <property type="entry name" value="Homeodomain-like_sf"/>
</dbReference>
<dbReference type="InterPro" id="IPR006447">
    <property type="entry name" value="Myb_dom_plants"/>
</dbReference>
<dbReference type="GO" id="GO:0003677">
    <property type="term" value="F:DNA binding"/>
    <property type="evidence" value="ECO:0007669"/>
    <property type="project" value="InterPro"/>
</dbReference>
<evidence type="ECO:0000256" key="4">
    <source>
        <dbReference type="SAM" id="MobiDB-lite"/>
    </source>
</evidence>
<feature type="compositionally biased region" description="Basic residues" evidence="4">
    <location>
        <begin position="183"/>
        <end position="192"/>
    </location>
</feature>
<dbReference type="Gene3D" id="1.10.10.60">
    <property type="entry name" value="Homeodomain-like"/>
    <property type="match status" value="1"/>
</dbReference>
<evidence type="ECO:0000256" key="3">
    <source>
        <dbReference type="ARBA" id="ARBA00023242"/>
    </source>
</evidence>
<dbReference type="SUPFAM" id="SSF46689">
    <property type="entry name" value="Homeodomain-like"/>
    <property type="match status" value="1"/>
</dbReference>
<evidence type="ECO:0000256" key="2">
    <source>
        <dbReference type="ARBA" id="ARBA00023163"/>
    </source>
</evidence>
<feature type="region of interest" description="Disordered" evidence="4">
    <location>
        <begin position="457"/>
        <end position="480"/>
    </location>
</feature>
<dbReference type="PANTHER" id="PTHR31442:SF29">
    <property type="entry name" value="HOMEODOMAIN-LIKE SUPERFAMILY PROTEIN"/>
    <property type="match status" value="1"/>
</dbReference>
<dbReference type="EMBL" id="CAKKTJ010000004">
    <property type="protein sequence ID" value="CAH0473200.1"/>
    <property type="molecule type" value="Genomic_DNA"/>
</dbReference>
<evidence type="ECO:0008006" key="9">
    <source>
        <dbReference type="Google" id="ProtNLM"/>
    </source>
</evidence>
<keyword evidence="1" id="KW-0805">Transcription regulation</keyword>
<dbReference type="Proteomes" id="UP001158986">
    <property type="component" value="Unassembled WGS sequence"/>
</dbReference>
<evidence type="ECO:0000313" key="7">
    <source>
        <dbReference type="Proteomes" id="UP001158986"/>
    </source>
</evidence>
<dbReference type="PANTHER" id="PTHR31442">
    <property type="entry name" value="HOMEODOMAIN-LIKE SUPERFAMILY PROTEIN-RELATED"/>
    <property type="match status" value="1"/>
</dbReference>
<sequence>MANLASGNAPASTPVSRPQTFIKRIPTVLDSSDEARTDTSSSPSMNRARSPGCDAKCCEDKVGAAASAINPSTTFSTGRRRKTESTAAPRDLDKPVTKQRKYERKTKRFIWPNDLHRLFVAAIFDVGLKNASPKALLALMEAAGPNSGLTTEHLKSHLQKYRLHYERSRMEFLEYYDRSAKRNLKRRRRQNQHRASGADSEANTMFVFPISNSKCRRGHGSDSDDSDSDGSGNDPNDSSMQVDAKRQDTPKRRLCPSAPGAETRPHTSNCSQFMQSAQQPTSGHLPLQPSISNGCVTSVAPALASTSLLHMAPHHLPPVYAHAQPKQPSGHHRDLAAAAAAMVAHRYPLGHLSGPIAGGVAGMPVLPDPQWNILNSLMSPQLAGMTGLVGEGGLFSQAATSDAIARGGSATDGFLLHEEPSDLQMQMHLAMQAQMNLHRQMLTRKVEVAQHLAHHSSVGSIDSSLVPNRGDPQVPSRGYSESWCNAQQLQHQQYQHQQQQDHQKRYQQQMNILSRPSLSAAAAQASVPTASVRTDKLVEAPATSEAIVVSTTAASNGSAVAVSSTAGLPAEMKGDDDGIDLYRWDRIDLNVELDDDDLFGFLKS</sequence>
<proteinExistence type="predicted"/>
<evidence type="ECO:0000313" key="6">
    <source>
        <dbReference type="EMBL" id="CAH0520793.1"/>
    </source>
</evidence>
<keyword evidence="2" id="KW-0804">Transcription</keyword>
<feature type="compositionally biased region" description="Polar residues" evidence="4">
    <location>
        <begin position="38"/>
        <end position="47"/>
    </location>
</feature>
<feature type="compositionally biased region" description="Polar residues" evidence="4">
    <location>
        <begin position="266"/>
        <end position="282"/>
    </location>
</feature>
<evidence type="ECO:0000313" key="8">
    <source>
        <dbReference type="Proteomes" id="UP001160483"/>
    </source>
</evidence>
<comment type="caution">
    <text evidence="5">The sequence shown here is derived from an EMBL/GenBank/DDBJ whole genome shotgun (WGS) entry which is preliminary data.</text>
</comment>
<evidence type="ECO:0000256" key="1">
    <source>
        <dbReference type="ARBA" id="ARBA00023015"/>
    </source>
</evidence>
<gene>
    <name evidence="6" type="ORF">PBS001_LOCUS7258</name>
    <name evidence="5" type="ORF">PBS003_LOCUS109</name>
</gene>
<dbReference type="GO" id="GO:0003700">
    <property type="term" value="F:DNA-binding transcription factor activity"/>
    <property type="evidence" value="ECO:0007669"/>
    <property type="project" value="InterPro"/>
</dbReference>
<dbReference type="FunFam" id="1.10.10.60:FF:000007">
    <property type="entry name" value="Two-component response regulator"/>
    <property type="match status" value="1"/>
</dbReference>
<reference evidence="5 7" key="1">
    <citation type="submission" date="2021-11" db="EMBL/GenBank/DDBJ databases">
        <authorList>
            <person name="Islam A."/>
            <person name="Islam S."/>
            <person name="Flora M.S."/>
            <person name="Rahman M."/>
            <person name="Ziaur R.M."/>
            <person name="Epstein J.H."/>
            <person name="Hassan M."/>
            <person name="Klassen M."/>
            <person name="Woodard K."/>
            <person name="Webb A."/>
            <person name="Webby R.J."/>
            <person name="El Zowalaty M.E."/>
        </authorList>
    </citation>
    <scope>NUCLEOTIDE SEQUENCE</scope>
    <source>
        <strain evidence="6">Pbs1</strain>
        <strain evidence="5">Pbs3</strain>
    </source>
</reference>
<feature type="compositionally biased region" description="Low complexity" evidence="4">
    <location>
        <begin position="229"/>
        <end position="239"/>
    </location>
</feature>
<dbReference type="EMBL" id="CAKLCB010000371">
    <property type="protein sequence ID" value="CAH0520793.1"/>
    <property type="molecule type" value="Genomic_DNA"/>
</dbReference>
<keyword evidence="3" id="KW-0539">Nucleus</keyword>
<name>A0AAU9KJW2_9STRA</name>
<accession>A0AAU9KJW2</accession>
<organism evidence="5 8">
    <name type="scientific">Peronospora belbahrii</name>
    <dbReference type="NCBI Taxonomy" id="622444"/>
    <lineage>
        <taxon>Eukaryota</taxon>
        <taxon>Sar</taxon>
        <taxon>Stramenopiles</taxon>
        <taxon>Oomycota</taxon>
        <taxon>Peronosporomycetes</taxon>
        <taxon>Peronosporales</taxon>
        <taxon>Peronosporaceae</taxon>
        <taxon>Peronospora</taxon>
    </lineage>
</organism>
<dbReference type="Proteomes" id="UP001160483">
    <property type="component" value="Unassembled WGS sequence"/>
</dbReference>
<feature type="region of interest" description="Disordered" evidence="4">
    <location>
        <begin position="69"/>
        <end position="99"/>
    </location>
</feature>
<feature type="region of interest" description="Disordered" evidence="4">
    <location>
        <begin position="183"/>
        <end position="289"/>
    </location>
</feature>
<dbReference type="InterPro" id="IPR044841">
    <property type="entry name" value="LUX/BOA-like"/>
</dbReference>
<keyword evidence="7" id="KW-1185">Reference proteome</keyword>